<dbReference type="EMBL" id="JACOOI010000025">
    <property type="protein sequence ID" value="MBC5645058.1"/>
    <property type="molecule type" value="Genomic_DNA"/>
</dbReference>
<reference evidence="3 4" key="1">
    <citation type="submission" date="2020-08" db="EMBL/GenBank/DDBJ databases">
        <title>Genome public.</title>
        <authorList>
            <person name="Liu C."/>
            <person name="Sun Q."/>
        </authorList>
    </citation>
    <scope>NUCLEOTIDE SEQUENCE [LARGE SCALE GENOMIC DNA]</scope>
    <source>
        <strain evidence="3 4">BX2</strain>
    </source>
</reference>
<dbReference type="InterPro" id="IPR016032">
    <property type="entry name" value="Sig_transdc_resp-reg_C-effctor"/>
</dbReference>
<evidence type="ECO:0000313" key="3">
    <source>
        <dbReference type="EMBL" id="MBC5645058.1"/>
    </source>
</evidence>
<feature type="coiled-coil region" evidence="1">
    <location>
        <begin position="203"/>
        <end position="383"/>
    </location>
</feature>
<protein>
    <recommendedName>
        <fullName evidence="5">OmpR/PhoB-type domain-containing protein</fullName>
    </recommendedName>
</protein>
<keyword evidence="2" id="KW-0472">Membrane</keyword>
<evidence type="ECO:0008006" key="5">
    <source>
        <dbReference type="Google" id="ProtNLM"/>
    </source>
</evidence>
<evidence type="ECO:0000313" key="4">
    <source>
        <dbReference type="Proteomes" id="UP000644010"/>
    </source>
</evidence>
<dbReference type="SUPFAM" id="SSF46894">
    <property type="entry name" value="C-terminal effector domain of the bipartite response regulators"/>
    <property type="match status" value="1"/>
</dbReference>
<dbReference type="InterPro" id="IPR036388">
    <property type="entry name" value="WH-like_DNA-bd_sf"/>
</dbReference>
<dbReference type="Proteomes" id="UP000644010">
    <property type="component" value="Unassembled WGS sequence"/>
</dbReference>
<dbReference type="RefSeq" id="WP_186960815.1">
    <property type="nucleotide sequence ID" value="NZ_JACOOI010000025.1"/>
</dbReference>
<keyword evidence="2" id="KW-1133">Transmembrane helix</keyword>
<proteinExistence type="predicted"/>
<keyword evidence="4" id="KW-1185">Reference proteome</keyword>
<organism evidence="3 4">
    <name type="scientific">Parabacteroides segnis</name>
    <dbReference type="NCBI Taxonomy" id="2763058"/>
    <lineage>
        <taxon>Bacteria</taxon>
        <taxon>Pseudomonadati</taxon>
        <taxon>Bacteroidota</taxon>
        <taxon>Bacteroidia</taxon>
        <taxon>Bacteroidales</taxon>
        <taxon>Tannerellaceae</taxon>
        <taxon>Parabacteroides</taxon>
    </lineage>
</organism>
<evidence type="ECO:0000256" key="2">
    <source>
        <dbReference type="SAM" id="Phobius"/>
    </source>
</evidence>
<sequence length="510" mass="59567">MKIIIKFSKTLVIGFVFIVIIVLLVLWFMDIYRSQKEKLHSEAFIFFTEAMQKEKKQRITVRKKYYDSQKSLNDFSEEEKNAWFNQDYLADKDSNRYVLDSLFHQILLEHNIQAETAIRCIRNGKSFDSSTDSTLYEVAKFLGPIVCKKDKDAEKDITLLAYVNIPARTVLNRMGWFLTIPFGLLILVGLVWVYLRKQAESFNRQQAELIKQKEAELLELKEAESLKLQQAESVNRQQADLIKRKETELLELKEAESLKLHQAESVNRHQAELIERKEAELLELKEAESLKLHQAESVNRQLADLIKRKEAELLELKETESLKLQQAESVNRQLADLIERKETELLELKEAGSLKLQQAESVNRQQAELIEQKEAEILKLQNKRTFFMLKKNPWIALPCDFYFHKQQRILRFQEKLSISLKGNSSKLFKCFIEAENYKLTHKDICVHVLGRLVESKVCKSDQDCVAMAISRLRENLRAFPCIKIESDWGTGYQMTFSNYQNDTTQPGKSD</sequence>
<feature type="transmembrane region" description="Helical" evidence="2">
    <location>
        <begin position="12"/>
        <end position="29"/>
    </location>
</feature>
<feature type="transmembrane region" description="Helical" evidence="2">
    <location>
        <begin position="174"/>
        <end position="195"/>
    </location>
</feature>
<dbReference type="Gene3D" id="1.10.10.10">
    <property type="entry name" value="Winged helix-like DNA-binding domain superfamily/Winged helix DNA-binding domain"/>
    <property type="match status" value="1"/>
</dbReference>
<keyword evidence="1" id="KW-0175">Coiled coil</keyword>
<evidence type="ECO:0000256" key="1">
    <source>
        <dbReference type="SAM" id="Coils"/>
    </source>
</evidence>
<comment type="caution">
    <text evidence="3">The sequence shown here is derived from an EMBL/GenBank/DDBJ whole genome shotgun (WGS) entry which is preliminary data.</text>
</comment>
<accession>A0ABR7E790</accession>
<name>A0ABR7E790_9BACT</name>
<keyword evidence="2" id="KW-0812">Transmembrane</keyword>
<gene>
    <name evidence="3" type="ORF">H8S77_19440</name>
</gene>